<dbReference type="EMBL" id="UAUR01000005">
    <property type="protein sequence ID" value="SPZ86135.1"/>
    <property type="molecule type" value="Genomic_DNA"/>
</dbReference>
<name>A0A2X2JFX1_SHIBO</name>
<gene>
    <name evidence="1" type="ORF">NCTC8576_03109</name>
</gene>
<proteinExistence type="predicted"/>
<organism evidence="1 2">
    <name type="scientific">Shigella boydii</name>
    <dbReference type="NCBI Taxonomy" id="621"/>
    <lineage>
        <taxon>Bacteria</taxon>
        <taxon>Pseudomonadati</taxon>
        <taxon>Pseudomonadota</taxon>
        <taxon>Gammaproteobacteria</taxon>
        <taxon>Enterobacterales</taxon>
        <taxon>Enterobacteriaceae</taxon>
        <taxon>Shigella</taxon>
    </lineage>
</organism>
<evidence type="ECO:0000313" key="1">
    <source>
        <dbReference type="EMBL" id="SPZ86135.1"/>
    </source>
</evidence>
<evidence type="ECO:0000313" key="2">
    <source>
        <dbReference type="Proteomes" id="UP000251799"/>
    </source>
</evidence>
<reference evidence="1 2" key="1">
    <citation type="submission" date="2018-06" db="EMBL/GenBank/DDBJ databases">
        <authorList>
            <consortium name="Pathogen Informatics"/>
            <person name="Doyle S."/>
        </authorList>
    </citation>
    <scope>NUCLEOTIDE SEQUENCE [LARGE SCALE GENOMIC DNA]</scope>
    <source>
        <strain evidence="1 2">NCTC8576</strain>
    </source>
</reference>
<accession>A0A2X2JFX1</accession>
<sequence>MVDMVTVLAGVLNVVMVRLRAVVCRETVAVIAEIMTVVAIL</sequence>
<protein>
    <submittedName>
        <fullName evidence="1">Uncharacterized protein</fullName>
    </submittedName>
</protein>
<dbReference type="Proteomes" id="UP000251799">
    <property type="component" value="Unassembled WGS sequence"/>
</dbReference>
<dbReference type="AlphaFoldDB" id="A0A2X2JFX1"/>